<feature type="transmembrane region" description="Helical" evidence="1">
    <location>
        <begin position="12"/>
        <end position="36"/>
    </location>
</feature>
<name>S8EIM1_9LAMI</name>
<protein>
    <submittedName>
        <fullName evidence="2">Uncharacterized protein</fullName>
    </submittedName>
</protein>
<gene>
    <name evidence="2" type="ORF">M569_02374</name>
</gene>
<sequence length="75" mass="8559">EEGPGSEGTNRIFLFIYNSNWFLLVISDFSLIPFSWLEATSDSLEFFSPSSFCRTSQKLAEFSIWTPFESILSSC</sequence>
<keyword evidence="3" id="KW-1185">Reference proteome</keyword>
<feature type="non-terminal residue" evidence="2">
    <location>
        <position position="1"/>
    </location>
</feature>
<dbReference type="Proteomes" id="UP000015453">
    <property type="component" value="Unassembled WGS sequence"/>
</dbReference>
<organism evidence="2 3">
    <name type="scientific">Genlisea aurea</name>
    <dbReference type="NCBI Taxonomy" id="192259"/>
    <lineage>
        <taxon>Eukaryota</taxon>
        <taxon>Viridiplantae</taxon>
        <taxon>Streptophyta</taxon>
        <taxon>Embryophyta</taxon>
        <taxon>Tracheophyta</taxon>
        <taxon>Spermatophyta</taxon>
        <taxon>Magnoliopsida</taxon>
        <taxon>eudicotyledons</taxon>
        <taxon>Gunneridae</taxon>
        <taxon>Pentapetalae</taxon>
        <taxon>asterids</taxon>
        <taxon>lamiids</taxon>
        <taxon>Lamiales</taxon>
        <taxon>Lentibulariaceae</taxon>
        <taxon>Genlisea</taxon>
    </lineage>
</organism>
<keyword evidence="1" id="KW-0472">Membrane</keyword>
<evidence type="ECO:0000313" key="3">
    <source>
        <dbReference type="Proteomes" id="UP000015453"/>
    </source>
</evidence>
<accession>S8EIM1</accession>
<keyword evidence="1" id="KW-0812">Transmembrane</keyword>
<evidence type="ECO:0000313" key="2">
    <source>
        <dbReference type="EMBL" id="EPS72392.1"/>
    </source>
</evidence>
<dbReference type="EMBL" id="AUSU01000854">
    <property type="protein sequence ID" value="EPS72392.1"/>
    <property type="molecule type" value="Genomic_DNA"/>
</dbReference>
<evidence type="ECO:0000256" key="1">
    <source>
        <dbReference type="SAM" id="Phobius"/>
    </source>
</evidence>
<reference evidence="2 3" key="1">
    <citation type="journal article" date="2013" name="BMC Genomics">
        <title>The miniature genome of a carnivorous plant Genlisea aurea contains a low number of genes and short non-coding sequences.</title>
        <authorList>
            <person name="Leushkin E.V."/>
            <person name="Sutormin R.A."/>
            <person name="Nabieva E.R."/>
            <person name="Penin A.A."/>
            <person name="Kondrashov A.S."/>
            <person name="Logacheva M.D."/>
        </authorList>
    </citation>
    <scope>NUCLEOTIDE SEQUENCE [LARGE SCALE GENOMIC DNA]</scope>
</reference>
<proteinExistence type="predicted"/>
<comment type="caution">
    <text evidence="2">The sequence shown here is derived from an EMBL/GenBank/DDBJ whole genome shotgun (WGS) entry which is preliminary data.</text>
</comment>
<keyword evidence="1" id="KW-1133">Transmembrane helix</keyword>
<dbReference type="AlphaFoldDB" id="S8EIM1"/>